<proteinExistence type="predicted"/>
<dbReference type="EMBL" id="HBEF01003819">
    <property type="protein sequence ID" value="CAD8330306.1"/>
    <property type="molecule type" value="Transcribed_RNA"/>
</dbReference>
<dbReference type="SUPFAM" id="SSF55961">
    <property type="entry name" value="Bet v1-like"/>
    <property type="match status" value="1"/>
</dbReference>
<dbReference type="AlphaFoldDB" id="A0A7R9WQF3"/>
<evidence type="ECO:0000313" key="1">
    <source>
        <dbReference type="EMBL" id="CAD8330306.1"/>
    </source>
</evidence>
<protein>
    <recommendedName>
        <fullName evidence="2">Coenzyme Q-binding protein COQ10 START domain-containing protein</fullName>
    </recommendedName>
</protein>
<dbReference type="CDD" id="cd07812">
    <property type="entry name" value="SRPBCC"/>
    <property type="match status" value="1"/>
</dbReference>
<dbReference type="Gene3D" id="3.30.530.20">
    <property type="match status" value="1"/>
</dbReference>
<reference evidence="1" key="1">
    <citation type="submission" date="2021-01" db="EMBL/GenBank/DDBJ databases">
        <authorList>
            <person name="Corre E."/>
            <person name="Pelletier E."/>
            <person name="Niang G."/>
            <person name="Scheremetjew M."/>
            <person name="Finn R."/>
            <person name="Kale V."/>
            <person name="Holt S."/>
            <person name="Cochrane G."/>
            <person name="Meng A."/>
            <person name="Brown T."/>
            <person name="Cohen L."/>
        </authorList>
    </citation>
    <scope>NUCLEOTIDE SEQUENCE</scope>
    <source>
        <strain evidence="1">CCMP3328</strain>
    </source>
</reference>
<accession>A0A7R9WQF3</accession>
<dbReference type="InterPro" id="IPR023393">
    <property type="entry name" value="START-like_dom_sf"/>
</dbReference>
<name>A0A7R9WQF3_9STRA</name>
<evidence type="ECO:0008006" key="2">
    <source>
        <dbReference type="Google" id="ProtNLM"/>
    </source>
</evidence>
<sequence length="252" mass="27807">MKMNVSKLSITAVMLMSLASFLTLTTFATAKKDRHAPHPHQGLLKPYQPGPFDLKLDSSDEKNLQAGKAVMKQSMPKPGDLGGGAICVQDVDAPREAVWSQILDYDKYKGKVAKVNEAKNYFVKQNRDGSATIKTKMVLGVIPGYSYTAFYDHTLHPSKNSVVWTLDYDKTSDFDDVAGHWHVEDHPSKPGCTRLFYACDIKLAGAVPKPIVNILSKSALKTATSWVKKNSEKMPSLKVPRAFQTPKFGFSG</sequence>
<gene>
    <name evidence="1" type="ORF">CAUS1442_LOCUS2404</name>
</gene>
<organism evidence="1">
    <name type="scientific">Craspedostauros australis</name>
    <dbReference type="NCBI Taxonomy" id="1486917"/>
    <lineage>
        <taxon>Eukaryota</taxon>
        <taxon>Sar</taxon>
        <taxon>Stramenopiles</taxon>
        <taxon>Ochrophyta</taxon>
        <taxon>Bacillariophyta</taxon>
        <taxon>Bacillariophyceae</taxon>
        <taxon>Bacillariophycidae</taxon>
        <taxon>Naviculales</taxon>
        <taxon>Naviculaceae</taxon>
        <taxon>Craspedostauros</taxon>
    </lineage>
</organism>